<feature type="domain" description="Amino acid transporter transmembrane" evidence="8">
    <location>
        <begin position="146"/>
        <end position="523"/>
    </location>
</feature>
<dbReference type="PANTHER" id="PTHR22950">
    <property type="entry name" value="AMINO ACID TRANSPORTER"/>
    <property type="match status" value="1"/>
</dbReference>
<evidence type="ECO:0000259" key="8">
    <source>
        <dbReference type="Pfam" id="PF01490"/>
    </source>
</evidence>
<dbReference type="Pfam" id="PF01490">
    <property type="entry name" value="Aa_trans"/>
    <property type="match status" value="1"/>
</dbReference>
<dbReference type="GO" id="GO:0016020">
    <property type="term" value="C:membrane"/>
    <property type="evidence" value="ECO:0007669"/>
    <property type="project" value="UniProtKB-SubCell"/>
</dbReference>
<name>A0A1D8NMH0_YARLL</name>
<feature type="transmembrane region" description="Helical" evidence="7">
    <location>
        <begin position="255"/>
        <end position="275"/>
    </location>
</feature>
<dbReference type="InterPro" id="IPR013057">
    <property type="entry name" value="AA_transpt_TM"/>
</dbReference>
<organism evidence="9 10">
    <name type="scientific">Yarrowia lipolytica</name>
    <name type="common">Candida lipolytica</name>
    <dbReference type="NCBI Taxonomy" id="4952"/>
    <lineage>
        <taxon>Eukaryota</taxon>
        <taxon>Fungi</taxon>
        <taxon>Dikarya</taxon>
        <taxon>Ascomycota</taxon>
        <taxon>Saccharomycotina</taxon>
        <taxon>Dipodascomycetes</taxon>
        <taxon>Dipodascales</taxon>
        <taxon>Dipodascales incertae sedis</taxon>
        <taxon>Yarrowia</taxon>
    </lineage>
</organism>
<evidence type="ECO:0000256" key="5">
    <source>
        <dbReference type="ARBA" id="ARBA00023136"/>
    </source>
</evidence>
<feature type="transmembrane region" description="Helical" evidence="7">
    <location>
        <begin position="555"/>
        <end position="576"/>
    </location>
</feature>
<evidence type="ECO:0000256" key="3">
    <source>
        <dbReference type="ARBA" id="ARBA00022692"/>
    </source>
</evidence>
<evidence type="ECO:0000256" key="6">
    <source>
        <dbReference type="SAM" id="MobiDB-lite"/>
    </source>
</evidence>
<sequence length="603" mass="66928">MWYDDIHINREGSRDDQLIDSTTKEMKKEASPDIHEVHEVGEIEEVQYDVPEIHLSAAAELDSTEPFQVYYHYAAIQRAREDALPKSPFSSLFDKYRKKKPEPEERSDESHSSSEGTFSPDCEKTVLDQIPGAKTELAVANMSLRTATWMSVFFLTTTDILGPSASPWAISQLGWFPGVMLFSVLGGAAVYTGWLIYRMFLKLDSPEFPMKTFGDLALRVYGKGFRWGVDVLQSLQLLCNVAVIILSNGQGLSQIYSPLCFSVWCIIFMLAGILLGQIRGLSNFSYIANAAIWMNLFVVFSTMGIAGTKPPNYVGGAKQNGLPNSTDPVRTRAIENVPFQTQLNAVMNIVYSYGGAMVFVEFLSEMRKPREFLKGMLSAQGVIFVCYLLYGLLVYAYQGQYTMNPANQGLGSYNWQTAVNVVSLVSALIGAGLYGNVGVKVVYITLLRRAMPFLPNLEIGLKGRITWGLMVFLFWALAFVLASAIPQFSALTSLVGAACILQFSYTFPPLMYMGLTIREEASKLDIVDMETRKVTKYDSWKTLARWKRGVLSRPWWVLVNFTLFLCSAATGILGIYSSVYSLVQAFDAPGAATVAFGCKSPVA</sequence>
<gene>
    <name evidence="9" type="ORF">YALI1_F10486g</name>
</gene>
<proteinExistence type="inferred from homology"/>
<keyword evidence="4 7" id="KW-1133">Transmembrane helix</keyword>
<evidence type="ECO:0000313" key="10">
    <source>
        <dbReference type="Proteomes" id="UP000182444"/>
    </source>
</evidence>
<evidence type="ECO:0000256" key="7">
    <source>
        <dbReference type="SAM" id="Phobius"/>
    </source>
</evidence>
<feature type="transmembrane region" description="Helical" evidence="7">
    <location>
        <begin position="176"/>
        <end position="197"/>
    </location>
</feature>
<feature type="transmembrane region" description="Helical" evidence="7">
    <location>
        <begin position="491"/>
        <end position="515"/>
    </location>
</feature>
<reference evidence="9 10" key="1">
    <citation type="journal article" date="2016" name="PLoS ONE">
        <title>Sequence Assembly of Yarrowia lipolytica Strain W29/CLIB89 Shows Transposable Element Diversity.</title>
        <authorList>
            <person name="Magnan C."/>
            <person name="Yu J."/>
            <person name="Chang I."/>
            <person name="Jahn E."/>
            <person name="Kanomata Y."/>
            <person name="Wu J."/>
            <person name="Zeller M."/>
            <person name="Oakes M."/>
            <person name="Baldi P."/>
            <person name="Sandmeyer S."/>
        </authorList>
    </citation>
    <scope>NUCLEOTIDE SEQUENCE [LARGE SCALE GENOMIC DNA]</scope>
    <source>
        <strain evidence="10">CLIB89(W29)</strain>
    </source>
</reference>
<feature type="transmembrane region" description="Helical" evidence="7">
    <location>
        <begin position="345"/>
        <end position="364"/>
    </location>
</feature>
<comment type="subcellular location">
    <subcellularLocation>
        <location evidence="1">Membrane</location>
        <topology evidence="1">Multi-pass membrane protein</topology>
    </subcellularLocation>
</comment>
<dbReference type="AlphaFoldDB" id="A0A1D8NMH0"/>
<accession>A0A1D8NMH0</accession>
<dbReference type="KEGG" id="yli:2908464"/>
<dbReference type="eggNOG" id="ENOG502QURM">
    <property type="taxonomic scope" value="Eukaryota"/>
</dbReference>
<evidence type="ECO:0000256" key="1">
    <source>
        <dbReference type="ARBA" id="ARBA00004141"/>
    </source>
</evidence>
<evidence type="ECO:0000256" key="4">
    <source>
        <dbReference type="ARBA" id="ARBA00022989"/>
    </source>
</evidence>
<feature type="transmembrane region" description="Helical" evidence="7">
    <location>
        <begin position="287"/>
        <end position="306"/>
    </location>
</feature>
<dbReference type="RefSeq" id="XP_505107.3">
    <property type="nucleotide sequence ID" value="XM_505107.3"/>
</dbReference>
<comment type="similarity">
    <text evidence="2">Belongs to the amino acid/polyamine transporter 2 family.</text>
</comment>
<dbReference type="VEuPathDB" id="FungiDB:YALI0_F07106g"/>
<protein>
    <recommendedName>
        <fullName evidence="8">Amino acid transporter transmembrane domain-containing protein</fullName>
    </recommendedName>
</protein>
<feature type="compositionally biased region" description="Basic and acidic residues" evidence="6">
    <location>
        <begin position="101"/>
        <end position="112"/>
    </location>
</feature>
<dbReference type="EMBL" id="CP017558">
    <property type="protein sequence ID" value="AOW06793.1"/>
    <property type="molecule type" value="Genomic_DNA"/>
</dbReference>
<dbReference type="GeneID" id="2908464"/>
<feature type="region of interest" description="Disordered" evidence="6">
    <location>
        <begin position="95"/>
        <end position="122"/>
    </location>
</feature>
<dbReference type="Proteomes" id="UP000182444">
    <property type="component" value="Chromosome 1F"/>
</dbReference>
<dbReference type="VEuPathDB" id="FungiDB:YALI1_F10486g"/>
<feature type="transmembrane region" description="Helical" evidence="7">
    <location>
        <begin position="417"/>
        <end position="444"/>
    </location>
</feature>
<feature type="transmembrane region" description="Helical" evidence="7">
    <location>
        <begin position="376"/>
        <end position="397"/>
    </location>
</feature>
<keyword evidence="5 7" id="KW-0472">Membrane</keyword>
<evidence type="ECO:0000313" key="9">
    <source>
        <dbReference type="EMBL" id="AOW06793.1"/>
    </source>
</evidence>
<evidence type="ECO:0000256" key="2">
    <source>
        <dbReference type="ARBA" id="ARBA00008066"/>
    </source>
</evidence>
<dbReference type="GO" id="GO:0015179">
    <property type="term" value="F:L-amino acid transmembrane transporter activity"/>
    <property type="evidence" value="ECO:0007669"/>
    <property type="project" value="TreeGrafter"/>
</dbReference>
<keyword evidence="3 7" id="KW-0812">Transmembrane</keyword>
<dbReference type="PANTHER" id="PTHR22950:SF461">
    <property type="entry name" value="AMINO ACID TRANSPORTER TRANSMEMBRANE DOMAIN-CONTAINING PROTEIN"/>
    <property type="match status" value="1"/>
</dbReference>
<feature type="transmembrane region" description="Helical" evidence="7">
    <location>
        <begin position="465"/>
        <end position="485"/>
    </location>
</feature>